<name>A0A4Z2FY19_9TELE</name>
<evidence type="ECO:0000256" key="1">
    <source>
        <dbReference type="SAM" id="MobiDB-lite"/>
    </source>
</evidence>
<reference evidence="2 3" key="1">
    <citation type="submission" date="2019-03" db="EMBL/GenBank/DDBJ databases">
        <title>First draft genome of Liparis tanakae, snailfish: a comprehensive survey of snailfish specific genes.</title>
        <authorList>
            <person name="Kim W."/>
            <person name="Song I."/>
            <person name="Jeong J.-H."/>
            <person name="Kim D."/>
            <person name="Kim S."/>
            <person name="Ryu S."/>
            <person name="Song J.Y."/>
            <person name="Lee S.K."/>
        </authorList>
    </citation>
    <scope>NUCLEOTIDE SEQUENCE [LARGE SCALE GENOMIC DNA]</scope>
    <source>
        <tissue evidence="2">Muscle</tissue>
    </source>
</reference>
<protein>
    <submittedName>
        <fullName evidence="2">Uncharacterized protein</fullName>
    </submittedName>
</protein>
<gene>
    <name evidence="2" type="ORF">EYF80_044179</name>
</gene>
<organism evidence="2 3">
    <name type="scientific">Liparis tanakae</name>
    <name type="common">Tanaka's snailfish</name>
    <dbReference type="NCBI Taxonomy" id="230148"/>
    <lineage>
        <taxon>Eukaryota</taxon>
        <taxon>Metazoa</taxon>
        <taxon>Chordata</taxon>
        <taxon>Craniata</taxon>
        <taxon>Vertebrata</taxon>
        <taxon>Euteleostomi</taxon>
        <taxon>Actinopterygii</taxon>
        <taxon>Neopterygii</taxon>
        <taxon>Teleostei</taxon>
        <taxon>Neoteleostei</taxon>
        <taxon>Acanthomorphata</taxon>
        <taxon>Eupercaria</taxon>
        <taxon>Perciformes</taxon>
        <taxon>Cottioidei</taxon>
        <taxon>Cottales</taxon>
        <taxon>Liparidae</taxon>
        <taxon>Liparis</taxon>
    </lineage>
</organism>
<evidence type="ECO:0000313" key="3">
    <source>
        <dbReference type="Proteomes" id="UP000314294"/>
    </source>
</evidence>
<evidence type="ECO:0000313" key="2">
    <source>
        <dbReference type="EMBL" id="TNN45633.1"/>
    </source>
</evidence>
<dbReference type="AlphaFoldDB" id="A0A4Z2FY19"/>
<comment type="caution">
    <text evidence="2">The sequence shown here is derived from an EMBL/GenBank/DDBJ whole genome shotgun (WGS) entry which is preliminary data.</text>
</comment>
<feature type="region of interest" description="Disordered" evidence="1">
    <location>
        <begin position="49"/>
        <end position="74"/>
    </location>
</feature>
<dbReference type="EMBL" id="SRLO01000834">
    <property type="protein sequence ID" value="TNN45633.1"/>
    <property type="molecule type" value="Genomic_DNA"/>
</dbReference>
<proteinExistence type="predicted"/>
<keyword evidence="3" id="KW-1185">Reference proteome</keyword>
<dbReference type="Proteomes" id="UP000314294">
    <property type="component" value="Unassembled WGS sequence"/>
</dbReference>
<accession>A0A4Z2FY19</accession>
<sequence length="74" mass="8304">MRRRVDPLNDAASADVTKAKDFLRELWMRGDESHARLFQIRYGHIDESIAGLAGTETATPPPPPHPPRDSPNTR</sequence>